<accession>A0A841TCF6</accession>
<dbReference type="GO" id="GO:0004527">
    <property type="term" value="F:exonuclease activity"/>
    <property type="evidence" value="ECO:0007669"/>
    <property type="project" value="UniProtKB-KW"/>
</dbReference>
<dbReference type="RefSeq" id="WP_185178337.1">
    <property type="nucleotide sequence ID" value="NZ_CBCSEP010000021.1"/>
</dbReference>
<dbReference type="EMBL" id="JACJVN010000026">
    <property type="protein sequence ID" value="MBB6677048.1"/>
    <property type="molecule type" value="Genomic_DNA"/>
</dbReference>
<protein>
    <submittedName>
        <fullName evidence="2">Endonuclease/exonuclease/phosphatase family protein</fullName>
    </submittedName>
</protein>
<evidence type="ECO:0000313" key="2">
    <source>
        <dbReference type="EMBL" id="MBB6677048.1"/>
    </source>
</evidence>
<organism evidence="2 3">
    <name type="scientific">Cohnella lubricantis</name>
    <dbReference type="NCBI Taxonomy" id="2163172"/>
    <lineage>
        <taxon>Bacteria</taxon>
        <taxon>Bacillati</taxon>
        <taxon>Bacillota</taxon>
        <taxon>Bacilli</taxon>
        <taxon>Bacillales</taxon>
        <taxon>Paenibacillaceae</taxon>
        <taxon>Cohnella</taxon>
    </lineage>
</organism>
<dbReference type="Pfam" id="PF03372">
    <property type="entry name" value="Exo_endo_phos"/>
    <property type="match status" value="1"/>
</dbReference>
<dbReference type="InterPro" id="IPR036691">
    <property type="entry name" value="Endo/exonu/phosph_ase_sf"/>
</dbReference>
<keyword evidence="2" id="KW-0378">Hydrolase</keyword>
<evidence type="ECO:0000313" key="3">
    <source>
        <dbReference type="Proteomes" id="UP000574133"/>
    </source>
</evidence>
<comment type="caution">
    <text evidence="2">The sequence shown here is derived from an EMBL/GenBank/DDBJ whole genome shotgun (WGS) entry which is preliminary data.</text>
</comment>
<dbReference type="Proteomes" id="UP000574133">
    <property type="component" value="Unassembled WGS sequence"/>
</dbReference>
<dbReference type="AlphaFoldDB" id="A0A841TCF6"/>
<dbReference type="Gene3D" id="3.60.10.10">
    <property type="entry name" value="Endonuclease/exonuclease/phosphatase"/>
    <property type="match status" value="1"/>
</dbReference>
<keyword evidence="2" id="KW-0255">Endonuclease</keyword>
<keyword evidence="2" id="KW-0269">Exonuclease</keyword>
<reference evidence="2 3" key="1">
    <citation type="submission" date="2020-08" db="EMBL/GenBank/DDBJ databases">
        <title>Cohnella phylogeny.</title>
        <authorList>
            <person name="Dunlap C."/>
        </authorList>
    </citation>
    <scope>NUCLEOTIDE SEQUENCE [LARGE SCALE GENOMIC DNA]</scope>
    <source>
        <strain evidence="2 3">DSM 103658</strain>
    </source>
</reference>
<feature type="domain" description="Endonuclease/exonuclease/phosphatase" evidence="1">
    <location>
        <begin position="4"/>
        <end position="227"/>
    </location>
</feature>
<dbReference type="InterPro" id="IPR005135">
    <property type="entry name" value="Endo/exonuclease/phosphatase"/>
</dbReference>
<keyword evidence="3" id="KW-1185">Reference proteome</keyword>
<gene>
    <name evidence="2" type="ORF">H4Q31_06855</name>
</gene>
<evidence type="ECO:0000259" key="1">
    <source>
        <dbReference type="Pfam" id="PF03372"/>
    </source>
</evidence>
<keyword evidence="2" id="KW-0540">Nuclease</keyword>
<sequence length="238" mass="28177">MRIASWNCNMAYRKKASQILPYKPDILVVPECESPERLRFNSSLPKAKDMKWYGDNATKGLGIFSYSEFRFELHPRYNPDYKYIIPLLVTGPVEFTLFAVWAMNDRVNREHRYIGQVWNSLIYYGPEVNGNVVWLGDFNSNAIWDHERRIANHSDVVDVLLKYQIESAYHHFYREKHGRELLPTFYMHRKIDKPYHIDYCFLSSKLLHSASNFTVGKYSDWIAYSDHVPIIVDLKIEL</sequence>
<dbReference type="SUPFAM" id="SSF56219">
    <property type="entry name" value="DNase I-like"/>
    <property type="match status" value="1"/>
</dbReference>
<dbReference type="GO" id="GO:0004519">
    <property type="term" value="F:endonuclease activity"/>
    <property type="evidence" value="ECO:0007669"/>
    <property type="project" value="UniProtKB-KW"/>
</dbReference>
<proteinExistence type="predicted"/>
<name>A0A841TCF6_9BACL</name>